<dbReference type="STRING" id="4096.A0A1U7XFR7"/>
<evidence type="ECO:0000256" key="3">
    <source>
        <dbReference type="ARBA" id="ARBA00022833"/>
    </source>
</evidence>
<accession>A0A1U7XFR7</accession>
<feature type="compositionally biased region" description="Polar residues" evidence="4">
    <location>
        <begin position="293"/>
        <end position="302"/>
    </location>
</feature>
<organism evidence="6 7">
    <name type="scientific">Nicotiana sylvestris</name>
    <name type="common">Wood tobacco</name>
    <name type="synonym">South American tobacco</name>
    <dbReference type="NCBI Taxonomy" id="4096"/>
    <lineage>
        <taxon>Eukaryota</taxon>
        <taxon>Viridiplantae</taxon>
        <taxon>Streptophyta</taxon>
        <taxon>Embryophyta</taxon>
        <taxon>Tracheophyta</taxon>
        <taxon>Spermatophyta</taxon>
        <taxon>Magnoliopsida</taxon>
        <taxon>eudicotyledons</taxon>
        <taxon>Gunneridae</taxon>
        <taxon>Pentapetalae</taxon>
        <taxon>asterids</taxon>
        <taxon>lamiids</taxon>
        <taxon>Solanales</taxon>
        <taxon>Solanaceae</taxon>
        <taxon>Nicotianoideae</taxon>
        <taxon>Nicotianeae</taxon>
        <taxon>Nicotiana</taxon>
    </lineage>
</organism>
<dbReference type="eggNOG" id="ENOG502SI2R">
    <property type="taxonomic scope" value="Eukaryota"/>
</dbReference>
<reference evidence="6" key="1">
    <citation type="journal article" date="2013" name="Genome Biol.">
        <title>Reference genomes and transcriptomes of Nicotiana sylvestris and Nicotiana tomentosiformis.</title>
        <authorList>
            <person name="Sierro N."/>
            <person name="Battey J.N."/>
            <person name="Ouadi S."/>
            <person name="Bovet L."/>
            <person name="Goepfert S."/>
            <person name="Bakaher N."/>
            <person name="Peitsch M.C."/>
            <person name="Ivanov N.V."/>
        </authorList>
    </citation>
    <scope>NUCLEOTIDE SEQUENCE [LARGE SCALE GENOMIC DNA]</scope>
</reference>
<evidence type="ECO:0000313" key="6">
    <source>
        <dbReference type="Proteomes" id="UP000189701"/>
    </source>
</evidence>
<dbReference type="Pfam" id="PF02892">
    <property type="entry name" value="zf-BED"/>
    <property type="match status" value="1"/>
</dbReference>
<keyword evidence="2" id="KW-0863">Zinc-finger</keyword>
<dbReference type="GO" id="GO:0003677">
    <property type="term" value="F:DNA binding"/>
    <property type="evidence" value="ECO:0007669"/>
    <property type="project" value="InterPro"/>
</dbReference>
<reference evidence="7" key="2">
    <citation type="submission" date="2025-08" db="UniProtKB">
        <authorList>
            <consortium name="RefSeq"/>
        </authorList>
    </citation>
    <scope>IDENTIFICATION</scope>
    <source>
        <tissue evidence="7">Leaf</tissue>
    </source>
</reference>
<dbReference type="Proteomes" id="UP000189701">
    <property type="component" value="Unplaced"/>
</dbReference>
<dbReference type="AlphaFoldDB" id="A0A1U7XFR7"/>
<dbReference type="InterPro" id="IPR003656">
    <property type="entry name" value="Znf_BED"/>
</dbReference>
<feature type="compositionally biased region" description="Acidic residues" evidence="4">
    <location>
        <begin position="309"/>
        <end position="324"/>
    </location>
</feature>
<keyword evidence="3" id="KW-0862">Zinc</keyword>
<feature type="compositionally biased region" description="Basic and acidic residues" evidence="4">
    <location>
        <begin position="332"/>
        <end position="341"/>
    </location>
</feature>
<sequence>MAEDLSKGSRRDPSWKYNYLKDPNDTTRVTCNFCGKTTTGGINRAKQHLIGNFRNAAKCTKCPEEVVYILKIMGPLVKVLRLTDNEKKPAMGYIYEAMDRAKEAIVKAFNGNSAEYKDIFKIIDERWNPTVENCKEVTNGLYACIEKLVPSIELQDKIISEIPLYTRAEQQFGLPIAKISRTTRSPAPYLQKLAIRILGLTASSAGCERNWSVFEHYNRALKVRYDLRSVIDPISLDYIDHNNEWLIGKMGVNVEVEDELVFEDDSLTWGDVARVSGSEDMLTYTRRQKRQSEVITNASSSRAPRADVVEDENDFDDLHEEEIEGYMSSDTDEGHPSKENYIEEYDYISD</sequence>
<dbReference type="SUPFAM" id="SSF53098">
    <property type="entry name" value="Ribonuclease H-like"/>
    <property type="match status" value="1"/>
</dbReference>
<feature type="region of interest" description="Disordered" evidence="4">
    <location>
        <begin position="293"/>
        <end position="350"/>
    </location>
</feature>
<evidence type="ECO:0000313" key="7">
    <source>
        <dbReference type="RefSeq" id="XP_009789718.1"/>
    </source>
</evidence>
<evidence type="ECO:0000256" key="4">
    <source>
        <dbReference type="SAM" id="MobiDB-lite"/>
    </source>
</evidence>
<dbReference type="InterPro" id="IPR012337">
    <property type="entry name" value="RNaseH-like_sf"/>
</dbReference>
<evidence type="ECO:0000256" key="2">
    <source>
        <dbReference type="ARBA" id="ARBA00022771"/>
    </source>
</evidence>
<dbReference type="PANTHER" id="PTHR32166:SF74">
    <property type="entry name" value="OS05G0256350 PROTEIN"/>
    <property type="match status" value="1"/>
</dbReference>
<protein>
    <submittedName>
        <fullName evidence="7">Uncharacterized protein LOC104237297</fullName>
    </submittedName>
</protein>
<gene>
    <name evidence="7" type="primary">LOC104237297</name>
</gene>
<keyword evidence="6" id="KW-1185">Reference proteome</keyword>
<evidence type="ECO:0000259" key="5">
    <source>
        <dbReference type="Pfam" id="PF02892"/>
    </source>
</evidence>
<dbReference type="RefSeq" id="XP_009789718.1">
    <property type="nucleotide sequence ID" value="XM_009791416.1"/>
</dbReference>
<name>A0A1U7XFR7_NICSY</name>
<dbReference type="GO" id="GO:0008270">
    <property type="term" value="F:zinc ion binding"/>
    <property type="evidence" value="ECO:0007669"/>
    <property type="project" value="UniProtKB-KW"/>
</dbReference>
<keyword evidence="1" id="KW-0479">Metal-binding</keyword>
<dbReference type="PANTHER" id="PTHR32166">
    <property type="entry name" value="OSJNBA0013A04.12 PROTEIN"/>
    <property type="match status" value="1"/>
</dbReference>
<proteinExistence type="predicted"/>
<evidence type="ECO:0000256" key="1">
    <source>
        <dbReference type="ARBA" id="ARBA00022723"/>
    </source>
</evidence>
<feature type="domain" description="BED-type" evidence="5">
    <location>
        <begin position="14"/>
        <end position="49"/>
    </location>
</feature>